<sequence>MFVSKTRQYISSNKHPFASVVGSISSGSQPFLYRDDANTSRETSLSSSGGLIALLVGRLTGSDASSPRVSQHLRDLGKIVELVNTAISLHKCLVDHDDVRGATSQEAPLDPLAVREQNSFGLSHHDKNQCETGNKLATLSADVLLAAVSSLLAGFDCPQVDGSLIGYFHDRLLIYSPEP</sequence>
<comment type="caution">
    <text evidence="1">The sequence shown here is derived from an EMBL/GenBank/DDBJ whole genome shotgun (WGS) entry which is preliminary data.</text>
</comment>
<dbReference type="InterPro" id="IPR008949">
    <property type="entry name" value="Isoprenoid_synthase_dom_sf"/>
</dbReference>
<dbReference type="AlphaFoldDB" id="A0A3S5BKC7"/>
<dbReference type="EMBL" id="CAAALY010087605">
    <property type="protein sequence ID" value="VEL27489.1"/>
    <property type="molecule type" value="Genomic_DNA"/>
</dbReference>
<dbReference type="Proteomes" id="UP000784294">
    <property type="component" value="Unassembled WGS sequence"/>
</dbReference>
<gene>
    <name evidence="1" type="ORF">PXEA_LOCUS20929</name>
</gene>
<evidence type="ECO:0000313" key="1">
    <source>
        <dbReference type="EMBL" id="VEL27489.1"/>
    </source>
</evidence>
<dbReference type="Gene3D" id="1.10.600.10">
    <property type="entry name" value="Farnesyl Diphosphate Synthase"/>
    <property type="match status" value="1"/>
</dbReference>
<proteinExistence type="predicted"/>
<name>A0A3S5BKC7_9PLAT</name>
<evidence type="ECO:0000313" key="2">
    <source>
        <dbReference type="Proteomes" id="UP000784294"/>
    </source>
</evidence>
<organism evidence="1 2">
    <name type="scientific">Protopolystoma xenopodis</name>
    <dbReference type="NCBI Taxonomy" id="117903"/>
    <lineage>
        <taxon>Eukaryota</taxon>
        <taxon>Metazoa</taxon>
        <taxon>Spiralia</taxon>
        <taxon>Lophotrochozoa</taxon>
        <taxon>Platyhelminthes</taxon>
        <taxon>Monogenea</taxon>
        <taxon>Polyopisthocotylea</taxon>
        <taxon>Polystomatidea</taxon>
        <taxon>Polystomatidae</taxon>
        <taxon>Protopolystoma</taxon>
    </lineage>
</organism>
<protein>
    <submittedName>
        <fullName evidence="1">Uncharacterized protein</fullName>
    </submittedName>
</protein>
<keyword evidence="2" id="KW-1185">Reference proteome</keyword>
<accession>A0A3S5BKC7</accession>
<reference evidence="1" key="1">
    <citation type="submission" date="2018-11" db="EMBL/GenBank/DDBJ databases">
        <authorList>
            <consortium name="Pathogen Informatics"/>
        </authorList>
    </citation>
    <scope>NUCLEOTIDE SEQUENCE</scope>
</reference>